<evidence type="ECO:0000313" key="2">
    <source>
        <dbReference type="Proteomes" id="UP001432180"/>
    </source>
</evidence>
<dbReference type="EMBL" id="CP121472">
    <property type="protein sequence ID" value="WPL18971.1"/>
    <property type="molecule type" value="Genomic_DNA"/>
</dbReference>
<dbReference type="RefSeq" id="WP_328984711.1">
    <property type="nucleotide sequence ID" value="NZ_CP121472.1"/>
</dbReference>
<evidence type="ECO:0008006" key="3">
    <source>
        <dbReference type="Google" id="ProtNLM"/>
    </source>
</evidence>
<proteinExistence type="predicted"/>
<gene>
    <name evidence="1" type="ORF">Thiowin_04073</name>
</gene>
<dbReference type="Proteomes" id="UP001432180">
    <property type="component" value="Chromosome"/>
</dbReference>
<organism evidence="1 2">
    <name type="scientific">Thiorhodovibrio winogradskyi</name>
    <dbReference type="NCBI Taxonomy" id="77007"/>
    <lineage>
        <taxon>Bacteria</taxon>
        <taxon>Pseudomonadati</taxon>
        <taxon>Pseudomonadota</taxon>
        <taxon>Gammaproteobacteria</taxon>
        <taxon>Chromatiales</taxon>
        <taxon>Chromatiaceae</taxon>
        <taxon>Thiorhodovibrio</taxon>
    </lineage>
</organism>
<evidence type="ECO:0000313" key="1">
    <source>
        <dbReference type="EMBL" id="WPL18971.1"/>
    </source>
</evidence>
<protein>
    <recommendedName>
        <fullName evidence="3">SlyX protein</fullName>
    </recommendedName>
</protein>
<sequence>MPSDELKSELRENYQRIEEVLTGMDAYITHLHNTIRSHEDRIATLEGQLASLVAAMSGAAEPAPDLGLKLR</sequence>
<name>A0ABZ0SFX5_9GAMM</name>
<accession>A0ABZ0SFX5</accession>
<reference evidence="1 2" key="1">
    <citation type="journal article" date="2023" name="Microorganisms">
        <title>Thiorhodovibrio frisius and Trv. litoralis spp. nov., Two Novel Members from a Clade of Fastidious Purple Sulfur Bacteria That Exhibit Unique Red-Shifted Light-Harvesting Capabilities.</title>
        <authorList>
            <person name="Methner A."/>
            <person name="Kuzyk S.B."/>
            <person name="Petersen J."/>
            <person name="Bauer S."/>
            <person name="Brinkmann H."/>
            <person name="Sichau K."/>
            <person name="Wanner G."/>
            <person name="Wolf J."/>
            <person name="Neumann-Schaal M."/>
            <person name="Henke P."/>
            <person name="Tank M."/>
            <person name="Sproer C."/>
            <person name="Bunk B."/>
            <person name="Overmann J."/>
        </authorList>
    </citation>
    <scope>NUCLEOTIDE SEQUENCE [LARGE SCALE GENOMIC DNA]</scope>
    <source>
        <strain evidence="1 2">DSM 6702</strain>
    </source>
</reference>
<keyword evidence="2" id="KW-1185">Reference proteome</keyword>